<evidence type="ECO:0000313" key="4">
    <source>
        <dbReference type="Proteomes" id="UP000186143"/>
    </source>
</evidence>
<organism evidence="3 4">
    <name type="scientific">Xaviernesmea rhizosphaerae</name>
    <dbReference type="NCBI Taxonomy" id="1672749"/>
    <lineage>
        <taxon>Bacteria</taxon>
        <taxon>Pseudomonadati</taxon>
        <taxon>Pseudomonadota</taxon>
        <taxon>Alphaproteobacteria</taxon>
        <taxon>Hyphomicrobiales</taxon>
        <taxon>Rhizobiaceae</taxon>
        <taxon>Rhizobium/Agrobacterium group</taxon>
        <taxon>Xaviernesmea</taxon>
    </lineage>
</organism>
<dbReference type="Proteomes" id="UP000186143">
    <property type="component" value="Unassembled WGS sequence"/>
</dbReference>
<keyword evidence="1" id="KW-0547">Nucleotide-binding</keyword>
<dbReference type="InterPro" id="IPR011761">
    <property type="entry name" value="ATP-grasp"/>
</dbReference>
<dbReference type="PROSITE" id="PS50975">
    <property type="entry name" value="ATP_GRASP"/>
    <property type="match status" value="1"/>
</dbReference>
<keyword evidence="1" id="KW-0067">ATP-binding</keyword>
<proteinExistence type="predicted"/>
<dbReference type="GO" id="GO:0005524">
    <property type="term" value="F:ATP binding"/>
    <property type="evidence" value="ECO:0007669"/>
    <property type="project" value="UniProtKB-UniRule"/>
</dbReference>
<sequence>MRRIGARLAGKAIYPTASAVAVCDDKYAFNRVVSNSPFGVMIPQLIADVSASPFPCILKRRHDHFGVESFVLRCEGDVLQHARRLKSDDYFLQEYIEGKEEYATHILLRDGEIVFSFNVLYEVADQPFVKGKRQHHLSMKTAIALPFLKDFLKVLDYIGFRDGTCCLDYKISNGTPQIFEINPRFGWSLFHDFGPYLRSYREAAQGWTGASAPALSDPAPLMADALP</sequence>
<reference evidence="3 4" key="1">
    <citation type="submission" date="2016-09" db="EMBL/GenBank/DDBJ databases">
        <title>Rhizobium sp. nov., a novel species isolated from the rice rhizosphere.</title>
        <authorList>
            <person name="Zhao J."/>
            <person name="Zhang X."/>
        </authorList>
    </citation>
    <scope>NUCLEOTIDE SEQUENCE [LARGE SCALE GENOMIC DNA]</scope>
    <source>
        <strain evidence="3 4">MH17</strain>
    </source>
</reference>
<dbReference type="SUPFAM" id="SSF56059">
    <property type="entry name" value="Glutathione synthetase ATP-binding domain-like"/>
    <property type="match status" value="1"/>
</dbReference>
<evidence type="ECO:0000313" key="3">
    <source>
        <dbReference type="EMBL" id="OLP56694.1"/>
    </source>
</evidence>
<dbReference type="STRING" id="1672749.BJF92_11460"/>
<dbReference type="GO" id="GO:0046872">
    <property type="term" value="F:metal ion binding"/>
    <property type="evidence" value="ECO:0007669"/>
    <property type="project" value="InterPro"/>
</dbReference>
<comment type="caution">
    <text evidence="3">The sequence shown here is derived from an EMBL/GenBank/DDBJ whole genome shotgun (WGS) entry which is preliminary data.</text>
</comment>
<dbReference type="AlphaFoldDB" id="A0A1Q9AMR9"/>
<accession>A0A1Q9AMR9</accession>
<name>A0A1Q9AMR9_9HYPH</name>
<evidence type="ECO:0000256" key="1">
    <source>
        <dbReference type="PROSITE-ProRule" id="PRU00409"/>
    </source>
</evidence>
<gene>
    <name evidence="3" type="ORF">BJF92_11460</name>
</gene>
<feature type="domain" description="ATP-grasp" evidence="2">
    <location>
        <begin position="6"/>
        <end position="216"/>
    </location>
</feature>
<protein>
    <recommendedName>
        <fullName evidence="2">ATP-grasp domain-containing protein</fullName>
    </recommendedName>
</protein>
<dbReference type="Gene3D" id="3.30.470.20">
    <property type="entry name" value="ATP-grasp fold, B domain"/>
    <property type="match status" value="1"/>
</dbReference>
<evidence type="ECO:0000259" key="2">
    <source>
        <dbReference type="PROSITE" id="PS50975"/>
    </source>
</evidence>
<dbReference type="EMBL" id="MKIO01000021">
    <property type="protein sequence ID" value="OLP56694.1"/>
    <property type="molecule type" value="Genomic_DNA"/>
</dbReference>